<dbReference type="Pfam" id="PF01822">
    <property type="entry name" value="WSC"/>
    <property type="match status" value="1"/>
</dbReference>
<comment type="subcellular location">
    <subcellularLocation>
        <location evidence="1">Membrane</location>
        <topology evidence="1">Single-pass membrane protein</topology>
    </subcellularLocation>
</comment>
<evidence type="ECO:0000313" key="8">
    <source>
        <dbReference type="EMBL" id="CAG2219239.1"/>
    </source>
</evidence>
<dbReference type="GO" id="GO:0005886">
    <property type="term" value="C:plasma membrane"/>
    <property type="evidence" value="ECO:0007669"/>
    <property type="project" value="TreeGrafter"/>
</dbReference>
<dbReference type="Proteomes" id="UP000683360">
    <property type="component" value="Unassembled WGS sequence"/>
</dbReference>
<keyword evidence="4" id="KW-1133">Transmembrane helix</keyword>
<organism evidence="8 9">
    <name type="scientific">Mytilus edulis</name>
    <name type="common">Blue mussel</name>
    <dbReference type="NCBI Taxonomy" id="6550"/>
    <lineage>
        <taxon>Eukaryota</taxon>
        <taxon>Metazoa</taxon>
        <taxon>Spiralia</taxon>
        <taxon>Lophotrochozoa</taxon>
        <taxon>Mollusca</taxon>
        <taxon>Bivalvia</taxon>
        <taxon>Autobranchia</taxon>
        <taxon>Pteriomorphia</taxon>
        <taxon>Mytilida</taxon>
        <taxon>Mytiloidea</taxon>
        <taxon>Mytilidae</taxon>
        <taxon>Mytilinae</taxon>
        <taxon>Mytilus</taxon>
    </lineage>
</organism>
<dbReference type="PROSITE" id="PS51212">
    <property type="entry name" value="WSC"/>
    <property type="match status" value="1"/>
</dbReference>
<reference evidence="8" key="1">
    <citation type="submission" date="2021-03" db="EMBL/GenBank/DDBJ databases">
        <authorList>
            <person name="Bekaert M."/>
        </authorList>
    </citation>
    <scope>NUCLEOTIDE SEQUENCE</scope>
</reference>
<dbReference type="SMART" id="SM00321">
    <property type="entry name" value="WSC"/>
    <property type="match status" value="1"/>
</dbReference>
<keyword evidence="2" id="KW-0812">Transmembrane</keyword>
<dbReference type="SUPFAM" id="SSF57414">
    <property type="entry name" value="Hairpin loop containing domain-like"/>
    <property type="match status" value="1"/>
</dbReference>
<keyword evidence="6" id="KW-0325">Glycoprotein</keyword>
<keyword evidence="3" id="KW-0732">Signal</keyword>
<dbReference type="OrthoDB" id="10043391at2759"/>
<dbReference type="AlphaFoldDB" id="A0A8S3SRG6"/>
<evidence type="ECO:0000256" key="5">
    <source>
        <dbReference type="ARBA" id="ARBA00023136"/>
    </source>
</evidence>
<evidence type="ECO:0000256" key="1">
    <source>
        <dbReference type="ARBA" id="ARBA00004167"/>
    </source>
</evidence>
<feature type="domain" description="WSC" evidence="7">
    <location>
        <begin position="58"/>
        <end position="164"/>
    </location>
</feature>
<proteinExistence type="predicted"/>
<sequence>MVPWKNRRNFPELRNQLQDTNLLSNYNEFDNEEQRYTSNIFDGIPYSWREFWNSNEGYTDYIGCFSDDASSSPNGTRLFPFLHIVNGIYDFQYMTNDVCILLCLEKGFLYAGTQAGSQCFCGNDPYEHSFHYKVDDWQCWDYCPGDLWNSNCGGPYRVTVYSTGLSISKSTRIGQSYRRIGTSVQIPGDYLEIHQTVDQFHCALLCNMNSACKMFSQKENDCKLYNSSSSSGLCYEVAVGPMVSRGEDIYIPQI</sequence>
<dbReference type="InterPro" id="IPR002889">
    <property type="entry name" value="WSC_carb-bd"/>
</dbReference>
<evidence type="ECO:0000259" key="7">
    <source>
        <dbReference type="PROSITE" id="PS51212"/>
    </source>
</evidence>
<dbReference type="PANTHER" id="PTHR24269:SF16">
    <property type="entry name" value="PROTEIN SLG1"/>
    <property type="match status" value="1"/>
</dbReference>
<name>A0A8S3SRG6_MYTED</name>
<accession>A0A8S3SRG6</accession>
<evidence type="ECO:0000256" key="4">
    <source>
        <dbReference type="ARBA" id="ARBA00022989"/>
    </source>
</evidence>
<protein>
    <recommendedName>
        <fullName evidence="7">WSC domain-containing protein</fullName>
    </recommendedName>
</protein>
<evidence type="ECO:0000313" key="9">
    <source>
        <dbReference type="Proteomes" id="UP000683360"/>
    </source>
</evidence>
<dbReference type="EMBL" id="CAJPWZ010001626">
    <property type="protein sequence ID" value="CAG2219239.1"/>
    <property type="molecule type" value="Genomic_DNA"/>
</dbReference>
<evidence type="ECO:0000256" key="2">
    <source>
        <dbReference type="ARBA" id="ARBA00022692"/>
    </source>
</evidence>
<comment type="caution">
    <text evidence="8">The sequence shown here is derived from an EMBL/GenBank/DDBJ whole genome shotgun (WGS) entry which is preliminary data.</text>
</comment>
<keyword evidence="5" id="KW-0472">Membrane</keyword>
<evidence type="ECO:0000256" key="3">
    <source>
        <dbReference type="ARBA" id="ARBA00022729"/>
    </source>
</evidence>
<dbReference type="PANTHER" id="PTHR24269">
    <property type="entry name" value="KREMEN PROTEIN"/>
    <property type="match status" value="1"/>
</dbReference>
<dbReference type="InterPro" id="IPR051836">
    <property type="entry name" value="Kremen_rcpt"/>
</dbReference>
<gene>
    <name evidence="8" type="ORF">MEDL_32804</name>
</gene>
<keyword evidence="9" id="KW-1185">Reference proteome</keyword>
<evidence type="ECO:0000256" key="6">
    <source>
        <dbReference type="ARBA" id="ARBA00023180"/>
    </source>
</evidence>